<dbReference type="Pfam" id="PF03180">
    <property type="entry name" value="Lipoprotein_9"/>
    <property type="match status" value="1"/>
</dbReference>
<gene>
    <name evidence="8" type="ORF">DCM90_04205</name>
</gene>
<name>A0A2V1MZE8_9LACO</name>
<reference evidence="8 9" key="1">
    <citation type="journal article" date="2018" name="Int. J. Syst. Evol. Microbiol.">
        <title>Lactobacillus bambusae sp. nov., isolated from a traditional fermented Ma-bamboo shoots of Taiwan.</title>
        <authorList>
            <person name="Wang L.-T."/>
        </authorList>
    </citation>
    <scope>NUCLEOTIDE SEQUENCE [LARGE SCALE GENOMIC DNA]</scope>
    <source>
        <strain evidence="8 9">BS-W1</strain>
    </source>
</reference>
<organism evidence="8 9">
    <name type="scientific">Levilactobacillus bambusae</name>
    <dbReference type="NCBI Taxonomy" id="2024736"/>
    <lineage>
        <taxon>Bacteria</taxon>
        <taxon>Bacillati</taxon>
        <taxon>Bacillota</taxon>
        <taxon>Bacilli</taxon>
        <taxon>Lactobacillales</taxon>
        <taxon>Lactobacillaceae</taxon>
        <taxon>Levilactobacillus</taxon>
    </lineage>
</organism>
<dbReference type="Proteomes" id="UP000245080">
    <property type="component" value="Unassembled WGS sequence"/>
</dbReference>
<evidence type="ECO:0000256" key="5">
    <source>
        <dbReference type="ARBA" id="ARBA00023288"/>
    </source>
</evidence>
<dbReference type="RefSeq" id="WP_109250090.1">
    <property type="nucleotide sequence ID" value="NZ_QCXQ01000002.1"/>
</dbReference>
<evidence type="ECO:0000256" key="3">
    <source>
        <dbReference type="ARBA" id="ARBA00023136"/>
    </source>
</evidence>
<comment type="subcellular location">
    <subcellularLocation>
        <location evidence="1">Membrane</location>
        <topology evidence="1">Lipid-anchor</topology>
    </subcellularLocation>
</comment>
<dbReference type="PANTHER" id="PTHR30429">
    <property type="entry name" value="D-METHIONINE-BINDING LIPOPROTEIN METQ"/>
    <property type="match status" value="1"/>
</dbReference>
<accession>A0A2V1MZE8</accession>
<evidence type="ECO:0000256" key="4">
    <source>
        <dbReference type="ARBA" id="ARBA00023139"/>
    </source>
</evidence>
<keyword evidence="5 6" id="KW-0449">Lipoprotein</keyword>
<feature type="lipid moiety-binding region" description="S-diacylglycerol cysteine" evidence="7">
    <location>
        <position position="24"/>
    </location>
</feature>
<evidence type="ECO:0000256" key="6">
    <source>
        <dbReference type="PIRNR" id="PIRNR002854"/>
    </source>
</evidence>
<dbReference type="GO" id="GO:0016020">
    <property type="term" value="C:membrane"/>
    <property type="evidence" value="ECO:0007669"/>
    <property type="project" value="UniProtKB-SubCell"/>
</dbReference>
<dbReference type="EMBL" id="QCXQ01000002">
    <property type="protein sequence ID" value="PWG00143.1"/>
    <property type="molecule type" value="Genomic_DNA"/>
</dbReference>
<dbReference type="Gene3D" id="3.40.190.10">
    <property type="entry name" value="Periplasmic binding protein-like II"/>
    <property type="match status" value="2"/>
</dbReference>
<keyword evidence="4" id="KW-0564">Palmitate</keyword>
<protein>
    <recommendedName>
        <fullName evidence="6">Lipoprotein</fullName>
    </recommendedName>
</protein>
<dbReference type="SUPFAM" id="SSF53850">
    <property type="entry name" value="Periplasmic binding protein-like II"/>
    <property type="match status" value="1"/>
</dbReference>
<evidence type="ECO:0000256" key="1">
    <source>
        <dbReference type="ARBA" id="ARBA00004635"/>
    </source>
</evidence>
<comment type="similarity">
    <text evidence="6">Belongs to the nlpA lipoprotein family.</text>
</comment>
<dbReference type="InterPro" id="IPR004872">
    <property type="entry name" value="Lipoprotein_NlpA"/>
</dbReference>
<evidence type="ECO:0000256" key="2">
    <source>
        <dbReference type="ARBA" id="ARBA00022729"/>
    </source>
</evidence>
<keyword evidence="3" id="KW-0472">Membrane</keyword>
<dbReference type="PANTHER" id="PTHR30429:SF3">
    <property type="entry name" value="LIPOPROTEIN"/>
    <property type="match status" value="1"/>
</dbReference>
<evidence type="ECO:0000313" key="9">
    <source>
        <dbReference type="Proteomes" id="UP000245080"/>
    </source>
</evidence>
<comment type="caution">
    <text evidence="8">The sequence shown here is derived from an EMBL/GenBank/DDBJ whole genome shotgun (WGS) entry which is preliminary data.</text>
</comment>
<keyword evidence="9" id="KW-1185">Reference proteome</keyword>
<evidence type="ECO:0000256" key="7">
    <source>
        <dbReference type="PIRSR" id="PIRSR002854-1"/>
    </source>
</evidence>
<keyword evidence="2" id="KW-0732">Signal</keyword>
<evidence type="ECO:0000313" key="8">
    <source>
        <dbReference type="EMBL" id="PWG00143.1"/>
    </source>
</evidence>
<dbReference type="AlphaFoldDB" id="A0A2V1MZE8"/>
<dbReference type="OrthoDB" id="9812878at2"/>
<proteinExistence type="inferred from homology"/>
<dbReference type="PROSITE" id="PS51257">
    <property type="entry name" value="PROKAR_LIPOPROTEIN"/>
    <property type="match status" value="1"/>
</dbReference>
<sequence>MKKQVKKLLLGVLLLLPILIIAGCGKGSSADQTVKIGIMSTDKPIWEPIVKQVAKEGVTLKLITFTDYNQPNAALTNHELDLNSFQHTYFMDQWNKAHHTDIVSIGATYLAPSRLYSDKIKGIDDIKKNDEIVIPNDATNEGRALNLLQSAKLITLKKGVALPTPKNIKTNRLNLKITPLDAAQTPRSLKDVAAAVVPNDMAANANLPLSKVIFTEKINRSSKPYVNVIAANAKDKNKAAYKKVVKAYQSEANKKNIQKYYHGNAIPAWDHKF</sequence>
<dbReference type="PIRSF" id="PIRSF002854">
    <property type="entry name" value="MetQ"/>
    <property type="match status" value="1"/>
</dbReference>